<proteinExistence type="predicted"/>
<evidence type="ECO:0000313" key="2">
    <source>
        <dbReference type="Proteomes" id="UP001501637"/>
    </source>
</evidence>
<evidence type="ECO:0008006" key="3">
    <source>
        <dbReference type="Google" id="ProtNLM"/>
    </source>
</evidence>
<name>A0ABP6MAA6_9ACTN</name>
<dbReference type="Proteomes" id="UP001501637">
    <property type="component" value="Unassembled WGS sequence"/>
</dbReference>
<sequence>MDPGRAAGLANDLGDERALIAVSAKSNRSKSDQDPSKWMPPAEGDRCTYIAQWVAVKTRWGLSVDPSEEDALAENATRCANVQVKIQLAR</sequence>
<keyword evidence="2" id="KW-1185">Reference proteome</keyword>
<protein>
    <recommendedName>
        <fullName evidence="3">HNH endonuclease</fullName>
    </recommendedName>
</protein>
<evidence type="ECO:0000313" key="1">
    <source>
        <dbReference type="EMBL" id="GAA3084506.1"/>
    </source>
</evidence>
<dbReference type="EMBL" id="BAAAUG010000013">
    <property type="protein sequence ID" value="GAA3084506.1"/>
    <property type="molecule type" value="Genomic_DNA"/>
</dbReference>
<reference evidence="2" key="1">
    <citation type="journal article" date="2019" name="Int. J. Syst. Evol. Microbiol.">
        <title>The Global Catalogue of Microorganisms (GCM) 10K type strain sequencing project: providing services to taxonomists for standard genome sequencing and annotation.</title>
        <authorList>
            <consortium name="The Broad Institute Genomics Platform"/>
            <consortium name="The Broad Institute Genome Sequencing Center for Infectious Disease"/>
            <person name="Wu L."/>
            <person name="Ma J."/>
        </authorList>
    </citation>
    <scope>NUCLEOTIDE SEQUENCE [LARGE SCALE GENOMIC DNA]</scope>
    <source>
        <strain evidence="2">JCM 9092</strain>
    </source>
</reference>
<comment type="caution">
    <text evidence="1">The sequence shown here is derived from an EMBL/GenBank/DDBJ whole genome shotgun (WGS) entry which is preliminary data.</text>
</comment>
<gene>
    <name evidence="1" type="ORF">GCM10010449_05350</name>
</gene>
<accession>A0ABP6MAA6</accession>
<organism evidence="1 2">
    <name type="scientific">Streptomyces rectiviolaceus</name>
    <dbReference type="NCBI Taxonomy" id="332591"/>
    <lineage>
        <taxon>Bacteria</taxon>
        <taxon>Bacillati</taxon>
        <taxon>Actinomycetota</taxon>
        <taxon>Actinomycetes</taxon>
        <taxon>Kitasatosporales</taxon>
        <taxon>Streptomycetaceae</taxon>
        <taxon>Streptomyces</taxon>
    </lineage>
</organism>